<dbReference type="AlphaFoldDB" id="A0A0B7JS87"/>
<protein>
    <submittedName>
        <fullName evidence="1">Uncharacterized protein</fullName>
    </submittedName>
</protein>
<name>A0A0B7JS87_BIOOC</name>
<evidence type="ECO:0000313" key="1">
    <source>
        <dbReference type="EMBL" id="CEO45376.1"/>
    </source>
</evidence>
<gene>
    <name evidence="1" type="ORF">BN869_000001431_1</name>
</gene>
<organism evidence="1">
    <name type="scientific">Bionectria ochroleuca</name>
    <name type="common">Gliocladium roseum</name>
    <dbReference type="NCBI Taxonomy" id="29856"/>
    <lineage>
        <taxon>Eukaryota</taxon>
        <taxon>Fungi</taxon>
        <taxon>Dikarya</taxon>
        <taxon>Ascomycota</taxon>
        <taxon>Pezizomycotina</taxon>
        <taxon>Sordariomycetes</taxon>
        <taxon>Hypocreomycetidae</taxon>
        <taxon>Hypocreales</taxon>
        <taxon>Bionectriaceae</taxon>
        <taxon>Clonostachys</taxon>
    </lineage>
</organism>
<sequence>MGLSLPVQPLDSLVSKIENLAIILKEAVPLCITLPSSTSLPRRDYDLLLISILHNTLHRRWRESLVVQPFESIVACYWQDAQVKLHDWNILPKGPCRRNACLLGLIVGGCRLLLPLFLFRGRILCNLDVFKVGH</sequence>
<proteinExistence type="predicted"/>
<reference evidence="1" key="1">
    <citation type="submission" date="2015-01" db="EMBL/GenBank/DDBJ databases">
        <authorList>
            <person name="Durling Mikael"/>
        </authorList>
    </citation>
    <scope>NUCLEOTIDE SEQUENCE</scope>
</reference>
<accession>A0A0B7JS87</accession>
<dbReference type="EMBL" id="CDPU01000002">
    <property type="protein sequence ID" value="CEO45376.1"/>
    <property type="molecule type" value="Genomic_DNA"/>
</dbReference>